<evidence type="ECO:0000313" key="1">
    <source>
        <dbReference type="Proteomes" id="UP000695000"/>
    </source>
</evidence>
<accession>A0ABM1MAW7</accession>
<dbReference type="RefSeq" id="XP_017771717.1">
    <property type="nucleotide sequence ID" value="XM_017916228.1"/>
</dbReference>
<keyword evidence="1" id="KW-1185">Reference proteome</keyword>
<evidence type="ECO:0000313" key="2">
    <source>
        <dbReference type="RefSeq" id="XP_017771717.1"/>
    </source>
</evidence>
<dbReference type="GeneID" id="108559086"/>
<organism evidence="1 2">
    <name type="scientific">Nicrophorus vespilloides</name>
    <name type="common">Boreal carrion beetle</name>
    <dbReference type="NCBI Taxonomy" id="110193"/>
    <lineage>
        <taxon>Eukaryota</taxon>
        <taxon>Metazoa</taxon>
        <taxon>Ecdysozoa</taxon>
        <taxon>Arthropoda</taxon>
        <taxon>Hexapoda</taxon>
        <taxon>Insecta</taxon>
        <taxon>Pterygota</taxon>
        <taxon>Neoptera</taxon>
        <taxon>Endopterygota</taxon>
        <taxon>Coleoptera</taxon>
        <taxon>Polyphaga</taxon>
        <taxon>Staphyliniformia</taxon>
        <taxon>Silphidae</taxon>
        <taxon>Nicrophorinae</taxon>
        <taxon>Nicrophorus</taxon>
    </lineage>
</organism>
<protein>
    <submittedName>
        <fullName evidence="2">Uncharacterized protein LOC108559086</fullName>
    </submittedName>
</protein>
<reference evidence="2" key="1">
    <citation type="submission" date="2025-08" db="UniProtKB">
        <authorList>
            <consortium name="RefSeq"/>
        </authorList>
    </citation>
    <scope>IDENTIFICATION</scope>
    <source>
        <tissue evidence="2">Whole Larva</tissue>
    </source>
</reference>
<gene>
    <name evidence="2" type="primary">LOC108559086</name>
</gene>
<proteinExistence type="predicted"/>
<dbReference type="Proteomes" id="UP000695000">
    <property type="component" value="Unplaced"/>
</dbReference>
<name>A0ABM1MAW7_NICVS</name>
<dbReference type="SUPFAM" id="SSF55961">
    <property type="entry name" value="Bet v1-like"/>
    <property type="match status" value="1"/>
</dbReference>
<sequence length="186" mass="22431">MKIMQWKIKKLLFSIVFIIILYLLMRKRYNNHYDFVKLQDVKPAEAWEYVADFSNMKTLNPTIVDFNIISESGNYDHWKYTVKYDEHLSHWPYLSNEAIANFDVKSTSDVHYINSEHNTCLFNWFCLKSISEMKFTKTENRNEVLVEESIQYECPAVLSALCYREVKYQRNAIMKNLKLHFQYKHN</sequence>